<organism evidence="1 2">
    <name type="scientific">Porites evermanni</name>
    <dbReference type="NCBI Taxonomy" id="104178"/>
    <lineage>
        <taxon>Eukaryota</taxon>
        <taxon>Metazoa</taxon>
        <taxon>Cnidaria</taxon>
        <taxon>Anthozoa</taxon>
        <taxon>Hexacorallia</taxon>
        <taxon>Scleractinia</taxon>
        <taxon>Fungiina</taxon>
        <taxon>Poritidae</taxon>
        <taxon>Porites</taxon>
    </lineage>
</organism>
<gene>
    <name evidence="1" type="ORF">PEVE_00018531</name>
</gene>
<accession>A0ABN8M4E9</accession>
<reference evidence="1 2" key="1">
    <citation type="submission" date="2022-05" db="EMBL/GenBank/DDBJ databases">
        <authorList>
            <consortium name="Genoscope - CEA"/>
            <person name="William W."/>
        </authorList>
    </citation>
    <scope>NUCLEOTIDE SEQUENCE [LARGE SCALE GENOMIC DNA]</scope>
</reference>
<proteinExistence type="predicted"/>
<comment type="caution">
    <text evidence="1">The sequence shown here is derived from an EMBL/GenBank/DDBJ whole genome shotgun (WGS) entry which is preliminary data.</text>
</comment>
<name>A0ABN8M4E9_9CNID</name>
<evidence type="ECO:0000313" key="1">
    <source>
        <dbReference type="EMBL" id="CAH3023223.1"/>
    </source>
</evidence>
<feature type="non-terminal residue" evidence="1">
    <location>
        <position position="1"/>
    </location>
</feature>
<dbReference type="EMBL" id="CALNXI010000251">
    <property type="protein sequence ID" value="CAH3023223.1"/>
    <property type="molecule type" value="Genomic_DNA"/>
</dbReference>
<keyword evidence="2" id="KW-1185">Reference proteome</keyword>
<protein>
    <submittedName>
        <fullName evidence="1">Uncharacterized protein</fullName>
    </submittedName>
</protein>
<evidence type="ECO:0000313" key="2">
    <source>
        <dbReference type="Proteomes" id="UP001159427"/>
    </source>
</evidence>
<dbReference type="Proteomes" id="UP001159427">
    <property type="component" value="Unassembled WGS sequence"/>
</dbReference>
<sequence>GSNERVQKRAIRIDRRSPWEYAMLKHLLGDPKGNPKTAKAVQGEKRTTRLHRLCSGKIKMRDEWTKDKSIYDKIICGMFTRKDEYRKHEDRVARLLAGQSGKKSLKEQKDELIRAVNQMVNAAGPIPILKIKG</sequence>